<feature type="region of interest" description="Disordered" evidence="1">
    <location>
        <begin position="1"/>
        <end position="21"/>
    </location>
</feature>
<evidence type="ECO:0000256" key="1">
    <source>
        <dbReference type="SAM" id="MobiDB-lite"/>
    </source>
</evidence>
<proteinExistence type="predicted"/>
<accession>A0AAW1P6K0</accession>
<name>A0AAW1P6K0_9CHLO</name>
<organism evidence="2 3">
    <name type="scientific">Symbiochloris irregularis</name>
    <dbReference type="NCBI Taxonomy" id="706552"/>
    <lineage>
        <taxon>Eukaryota</taxon>
        <taxon>Viridiplantae</taxon>
        <taxon>Chlorophyta</taxon>
        <taxon>core chlorophytes</taxon>
        <taxon>Trebouxiophyceae</taxon>
        <taxon>Trebouxiales</taxon>
        <taxon>Trebouxiaceae</taxon>
        <taxon>Symbiochloris</taxon>
    </lineage>
</organism>
<feature type="region of interest" description="Disordered" evidence="1">
    <location>
        <begin position="78"/>
        <end position="97"/>
    </location>
</feature>
<dbReference type="Proteomes" id="UP001465755">
    <property type="component" value="Unassembled WGS sequence"/>
</dbReference>
<keyword evidence="3" id="KW-1185">Reference proteome</keyword>
<evidence type="ECO:0000313" key="3">
    <source>
        <dbReference type="Proteomes" id="UP001465755"/>
    </source>
</evidence>
<dbReference type="EMBL" id="JALJOQ010000032">
    <property type="protein sequence ID" value="KAK9807266.1"/>
    <property type="molecule type" value="Genomic_DNA"/>
</dbReference>
<evidence type="ECO:0000313" key="2">
    <source>
        <dbReference type="EMBL" id="KAK9807266.1"/>
    </source>
</evidence>
<reference evidence="2 3" key="1">
    <citation type="journal article" date="2024" name="Nat. Commun.">
        <title>Phylogenomics reveals the evolutionary origins of lichenization in chlorophyte algae.</title>
        <authorList>
            <person name="Puginier C."/>
            <person name="Libourel C."/>
            <person name="Otte J."/>
            <person name="Skaloud P."/>
            <person name="Haon M."/>
            <person name="Grisel S."/>
            <person name="Petersen M."/>
            <person name="Berrin J.G."/>
            <person name="Delaux P.M."/>
            <person name="Dal Grande F."/>
            <person name="Keller J."/>
        </authorList>
    </citation>
    <scope>NUCLEOTIDE SEQUENCE [LARGE SCALE GENOMIC DNA]</scope>
    <source>
        <strain evidence="2 3">SAG 2036</strain>
    </source>
</reference>
<gene>
    <name evidence="2" type="ORF">WJX73_005365</name>
</gene>
<comment type="caution">
    <text evidence="2">The sequence shown here is derived from an EMBL/GenBank/DDBJ whole genome shotgun (WGS) entry which is preliminary data.</text>
</comment>
<protein>
    <submittedName>
        <fullName evidence="2">Uncharacterized protein</fullName>
    </submittedName>
</protein>
<sequence>MFAGWRKTMITGERRPSGAGSTLQILRACQAAGTSSGPPQPSALILSSEPVRTPVEELASAKDRHAQALQRLREHIQQLASPSKGWPQGAGRPEEIAQAQERISLLRIKAHATADILHSLMQKLQSMLDHMAMWDNSTMQTGL</sequence>
<dbReference type="AlphaFoldDB" id="A0AAW1P6K0"/>